<proteinExistence type="predicted"/>
<feature type="region of interest" description="Disordered" evidence="1">
    <location>
        <begin position="242"/>
        <end position="264"/>
    </location>
</feature>
<accession>A0A2H0UQ17</accession>
<evidence type="ECO:0000313" key="2">
    <source>
        <dbReference type="EMBL" id="PIR88497.1"/>
    </source>
</evidence>
<evidence type="ECO:0000256" key="1">
    <source>
        <dbReference type="SAM" id="MobiDB-lite"/>
    </source>
</evidence>
<dbReference type="AlphaFoldDB" id="A0A2H0UQ17"/>
<feature type="compositionally biased region" description="Acidic residues" evidence="1">
    <location>
        <begin position="243"/>
        <end position="264"/>
    </location>
</feature>
<evidence type="ECO:0000313" key="3">
    <source>
        <dbReference type="Proteomes" id="UP000229615"/>
    </source>
</evidence>
<sequence>MLKKFINYSLALIVLVGVGVLVFGYDSSAAIDDFSVSLQLVDDGCVGQFGQIQTTAPFSNSALELATPWAYDANGYDPDCARLQVNTSSQGLPQNDFQVCLQAVDGVSLDSSGNIAGYSQEGDIQCTPMASAGGGWSGWAADSNYYDFDALRLIIRKSDAPLPDNQRLKDLRIGLQLSDSQCTSQWGVPKYTPWYTILVDAEARLAAGDTSFVYDPWSNFAFDSNAYDPDCIKVGLDVQLEAGPDEDTITEDDGTEGGDNEDVVDEGATDEVADGNDQDALPTFSCSLNADPEKLSKDSEGDVIGRSLLYWRCSDDETGELAPGKVRLSSNTEVFGIDKEFAAQSNVYVTPTAPSTLFSLFYDGQVKATVLIDVVPASFDEVNP</sequence>
<dbReference type="Proteomes" id="UP000229615">
    <property type="component" value="Unassembled WGS sequence"/>
</dbReference>
<name>A0A2H0UQ17_9BACT</name>
<organism evidence="2 3">
    <name type="scientific">Candidatus Harrisonbacteria bacterium CG10_big_fil_rev_8_21_14_0_10_44_23</name>
    <dbReference type="NCBI Taxonomy" id="1974585"/>
    <lineage>
        <taxon>Bacteria</taxon>
        <taxon>Candidatus Harrisoniibacteriota</taxon>
    </lineage>
</organism>
<comment type="caution">
    <text evidence="2">The sequence shown here is derived from an EMBL/GenBank/DDBJ whole genome shotgun (WGS) entry which is preliminary data.</text>
</comment>
<gene>
    <name evidence="2" type="ORF">COU09_01950</name>
</gene>
<reference evidence="3" key="1">
    <citation type="submission" date="2017-09" db="EMBL/GenBank/DDBJ databases">
        <title>Depth-based differentiation of microbial function through sediment-hosted aquifers and enrichment of novel symbionts in the deep terrestrial subsurface.</title>
        <authorList>
            <person name="Probst A.J."/>
            <person name="Ladd B."/>
            <person name="Jarett J.K."/>
            <person name="Geller-Mcgrath D.E."/>
            <person name="Sieber C.M.K."/>
            <person name="Emerson J.B."/>
            <person name="Anantharaman K."/>
            <person name="Thomas B.C."/>
            <person name="Malmstrom R."/>
            <person name="Stieglmeier M."/>
            <person name="Klingl A."/>
            <person name="Woyke T."/>
            <person name="Ryan C.M."/>
            <person name="Banfield J.F."/>
        </authorList>
    </citation>
    <scope>NUCLEOTIDE SEQUENCE [LARGE SCALE GENOMIC DNA]</scope>
</reference>
<dbReference type="EMBL" id="PFBB01000021">
    <property type="protein sequence ID" value="PIR88497.1"/>
    <property type="molecule type" value="Genomic_DNA"/>
</dbReference>
<protein>
    <submittedName>
        <fullName evidence="2">Uncharacterized protein</fullName>
    </submittedName>
</protein>